<keyword evidence="3" id="KW-1185">Reference proteome</keyword>
<feature type="region of interest" description="Disordered" evidence="1">
    <location>
        <begin position="228"/>
        <end position="287"/>
    </location>
</feature>
<evidence type="ECO:0000313" key="2">
    <source>
        <dbReference type="EMBL" id="KAL1791932.1"/>
    </source>
</evidence>
<dbReference type="RefSeq" id="XP_069302516.1">
    <property type="nucleotide sequence ID" value="XM_069455825.1"/>
</dbReference>
<protein>
    <recommendedName>
        <fullName evidence="4">F-box domain-containing protein</fullName>
    </recommendedName>
</protein>
<gene>
    <name evidence="2" type="ORF">ACET3X_009683</name>
</gene>
<evidence type="ECO:0008006" key="4">
    <source>
        <dbReference type="Google" id="ProtNLM"/>
    </source>
</evidence>
<reference evidence="2 3" key="1">
    <citation type="submission" date="2024-09" db="EMBL/GenBank/DDBJ databases">
        <title>T2T genomes of carrot and Alternaria dauci and their utility for understanding host-pathogen interaction during carrot leaf blight disease.</title>
        <authorList>
            <person name="Liu W."/>
            <person name="Xu S."/>
            <person name="Ou C."/>
            <person name="Liu X."/>
            <person name="Zhuang F."/>
            <person name="Deng X.W."/>
        </authorList>
    </citation>
    <scope>NUCLEOTIDE SEQUENCE [LARGE SCALE GENOMIC DNA]</scope>
    <source>
        <strain evidence="2 3">A2016</strain>
    </source>
</reference>
<comment type="caution">
    <text evidence="2">The sequence shown here is derived from an EMBL/GenBank/DDBJ whole genome shotgun (WGS) entry which is preliminary data.</text>
</comment>
<dbReference type="EMBL" id="JBHGVX010000010">
    <property type="protein sequence ID" value="KAL1791932.1"/>
    <property type="molecule type" value="Genomic_DNA"/>
</dbReference>
<accession>A0ABR3U684</accession>
<sequence length="317" mass="35895">MSLLTLSSLPDPILHLICVYLTPDRPTVNDDEHGQCPTLYRPIISLSLTAHSLNRISSRYIATNISLTDACARWNLFLRTVTTNPTYASNVKYLKLNESSVEEEIQGTPSRYQYEYIADMLRALNGLEALYVHHGISAYAGHIVHCLTHKPLPLWDTIRVVRFDNTNTWDEECVVQLDLKRKEKGEEESTHLKYTTGTEQLNGKLEGLNMTNFFKIPDVAGVIATTRDFENDGDDQNDADWVDEDEEEGVDDESDGWSERDYEDDSEDSDWDSEDESDYEDDWEAEYGFAVPKAEPVKGLSVPSTAVVLPGKSLLDF</sequence>
<organism evidence="2 3">
    <name type="scientific">Alternaria dauci</name>
    <dbReference type="NCBI Taxonomy" id="48095"/>
    <lineage>
        <taxon>Eukaryota</taxon>
        <taxon>Fungi</taxon>
        <taxon>Dikarya</taxon>
        <taxon>Ascomycota</taxon>
        <taxon>Pezizomycotina</taxon>
        <taxon>Dothideomycetes</taxon>
        <taxon>Pleosporomycetidae</taxon>
        <taxon>Pleosporales</taxon>
        <taxon>Pleosporineae</taxon>
        <taxon>Pleosporaceae</taxon>
        <taxon>Alternaria</taxon>
        <taxon>Alternaria sect. Porri</taxon>
    </lineage>
</organism>
<feature type="compositionally biased region" description="Acidic residues" evidence="1">
    <location>
        <begin position="231"/>
        <end position="285"/>
    </location>
</feature>
<evidence type="ECO:0000256" key="1">
    <source>
        <dbReference type="SAM" id="MobiDB-lite"/>
    </source>
</evidence>
<proteinExistence type="predicted"/>
<name>A0ABR3U684_9PLEO</name>
<evidence type="ECO:0000313" key="3">
    <source>
        <dbReference type="Proteomes" id="UP001578633"/>
    </source>
</evidence>
<dbReference type="Proteomes" id="UP001578633">
    <property type="component" value="Chromosome 10"/>
</dbReference>
<dbReference type="GeneID" id="96090005"/>